<proteinExistence type="predicted"/>
<dbReference type="InParanoid" id="A0A0H2RFM1"/>
<evidence type="ECO:0000256" key="1">
    <source>
        <dbReference type="SAM" id="MobiDB-lite"/>
    </source>
</evidence>
<organism evidence="2 3">
    <name type="scientific">Schizopora paradoxa</name>
    <dbReference type="NCBI Taxonomy" id="27342"/>
    <lineage>
        <taxon>Eukaryota</taxon>
        <taxon>Fungi</taxon>
        <taxon>Dikarya</taxon>
        <taxon>Basidiomycota</taxon>
        <taxon>Agaricomycotina</taxon>
        <taxon>Agaricomycetes</taxon>
        <taxon>Hymenochaetales</taxon>
        <taxon>Schizoporaceae</taxon>
        <taxon>Schizopora</taxon>
    </lineage>
</organism>
<feature type="region of interest" description="Disordered" evidence="1">
    <location>
        <begin position="152"/>
        <end position="180"/>
    </location>
</feature>
<dbReference type="AlphaFoldDB" id="A0A0H2RFM1"/>
<accession>A0A0H2RFM1</accession>
<evidence type="ECO:0000313" key="2">
    <source>
        <dbReference type="EMBL" id="KLO03726.1"/>
    </source>
</evidence>
<dbReference type="EMBL" id="KQ087129">
    <property type="protein sequence ID" value="KLO03726.1"/>
    <property type="molecule type" value="Genomic_DNA"/>
</dbReference>
<dbReference type="Proteomes" id="UP000053477">
    <property type="component" value="Unassembled WGS sequence"/>
</dbReference>
<name>A0A0H2RFM1_9AGAM</name>
<keyword evidence="3" id="KW-1185">Reference proteome</keyword>
<reference evidence="2 3" key="1">
    <citation type="submission" date="2015-04" db="EMBL/GenBank/DDBJ databases">
        <title>Complete genome sequence of Schizopora paradoxa KUC8140, a cosmopolitan wood degrader in East Asia.</title>
        <authorList>
            <consortium name="DOE Joint Genome Institute"/>
            <person name="Min B."/>
            <person name="Park H."/>
            <person name="Jang Y."/>
            <person name="Kim J.-J."/>
            <person name="Kim K.H."/>
            <person name="Pangilinan J."/>
            <person name="Lipzen A."/>
            <person name="Riley R."/>
            <person name="Grigoriev I.V."/>
            <person name="Spatafora J.W."/>
            <person name="Choi I.-G."/>
        </authorList>
    </citation>
    <scope>NUCLEOTIDE SEQUENCE [LARGE SCALE GENOMIC DNA]</scope>
    <source>
        <strain evidence="2 3">KUC8140</strain>
    </source>
</reference>
<sequence length="180" mass="19100">MARQGAAPPAHTPPPPSLRGPAHALSIRPADVLCASFGATCRMGMKAGQSVRARTSKGGGVDHGMAMRGLRSAARALSMRPIDASEGRGAWTARHGGTDDENEGARARSIRPVEALKVGGRWRNYVRRTTRPSATSSWLRRFVCVQFMRPVEAPGKRNPRAGNQDGVRKDGSTAASCAST</sequence>
<protein>
    <submittedName>
        <fullName evidence="2">Uncharacterized protein</fullName>
    </submittedName>
</protein>
<gene>
    <name evidence="2" type="ORF">SCHPADRAFT_1003492</name>
</gene>
<feature type="region of interest" description="Disordered" evidence="1">
    <location>
        <begin position="86"/>
        <end position="108"/>
    </location>
</feature>
<feature type="region of interest" description="Disordered" evidence="1">
    <location>
        <begin position="1"/>
        <end position="23"/>
    </location>
</feature>
<evidence type="ECO:0000313" key="3">
    <source>
        <dbReference type="Proteomes" id="UP000053477"/>
    </source>
</evidence>